<dbReference type="SUPFAM" id="SSF53383">
    <property type="entry name" value="PLP-dependent transferases"/>
    <property type="match status" value="1"/>
</dbReference>
<evidence type="ECO:0000313" key="8">
    <source>
        <dbReference type="EMBL" id="VDN31103.1"/>
    </source>
</evidence>
<dbReference type="InterPro" id="IPR015424">
    <property type="entry name" value="PyrdxlP-dep_Trfase"/>
</dbReference>
<evidence type="ECO:0000256" key="5">
    <source>
        <dbReference type="ARBA" id="ARBA00022898"/>
    </source>
</evidence>
<dbReference type="OrthoDB" id="5864316at2759"/>
<evidence type="ECO:0000259" key="7">
    <source>
        <dbReference type="Pfam" id="PF00155"/>
    </source>
</evidence>
<dbReference type="GO" id="GO:0005739">
    <property type="term" value="C:mitochondrion"/>
    <property type="evidence" value="ECO:0007669"/>
    <property type="project" value="TreeGrafter"/>
</dbReference>
<name>A0A3P7N3D0_CYLGO</name>
<evidence type="ECO:0000313" key="9">
    <source>
        <dbReference type="Proteomes" id="UP000271889"/>
    </source>
</evidence>
<dbReference type="Pfam" id="PF00155">
    <property type="entry name" value="Aminotran_1_2"/>
    <property type="match status" value="2"/>
</dbReference>
<dbReference type="InterPro" id="IPR004839">
    <property type="entry name" value="Aminotransferase_I/II_large"/>
</dbReference>
<reference evidence="8 9" key="1">
    <citation type="submission" date="2018-11" db="EMBL/GenBank/DDBJ databases">
        <authorList>
            <consortium name="Pathogen Informatics"/>
        </authorList>
    </citation>
    <scope>NUCLEOTIDE SEQUENCE [LARGE SCALE GENOMIC DNA]</scope>
</reference>
<dbReference type="Proteomes" id="UP000271889">
    <property type="component" value="Unassembled WGS sequence"/>
</dbReference>
<dbReference type="GO" id="GO:0097053">
    <property type="term" value="P:L-kynurenine catabolic process"/>
    <property type="evidence" value="ECO:0007669"/>
    <property type="project" value="UniProtKB-UniPathway"/>
</dbReference>
<dbReference type="InterPro" id="IPR015421">
    <property type="entry name" value="PyrdxlP-dep_Trfase_major"/>
</dbReference>
<dbReference type="PANTHER" id="PTHR43807">
    <property type="entry name" value="FI04487P"/>
    <property type="match status" value="1"/>
</dbReference>
<organism evidence="8 9">
    <name type="scientific">Cylicostephanus goldi</name>
    <name type="common">Nematode worm</name>
    <dbReference type="NCBI Taxonomy" id="71465"/>
    <lineage>
        <taxon>Eukaryota</taxon>
        <taxon>Metazoa</taxon>
        <taxon>Ecdysozoa</taxon>
        <taxon>Nematoda</taxon>
        <taxon>Chromadorea</taxon>
        <taxon>Rhabditida</taxon>
        <taxon>Rhabditina</taxon>
        <taxon>Rhabditomorpha</taxon>
        <taxon>Strongyloidea</taxon>
        <taxon>Strongylidae</taxon>
        <taxon>Cylicostephanus</taxon>
    </lineage>
</organism>
<dbReference type="GO" id="GO:0030170">
    <property type="term" value="F:pyridoxal phosphate binding"/>
    <property type="evidence" value="ECO:0007669"/>
    <property type="project" value="InterPro"/>
</dbReference>
<dbReference type="GO" id="GO:0016212">
    <property type="term" value="F:kynurenine-oxoglutarate transaminase activity"/>
    <property type="evidence" value="ECO:0007669"/>
    <property type="project" value="UniProtKB-EC"/>
</dbReference>
<comment type="cofactor">
    <cofactor evidence="1">
        <name>pyridoxal 5'-phosphate</name>
        <dbReference type="ChEBI" id="CHEBI:597326"/>
    </cofactor>
</comment>
<comment type="pathway">
    <text evidence="6">Amino-acid degradation; L-kynurenine degradation; kynurenate from L-kynurenine: step 1/2.</text>
</comment>
<keyword evidence="9" id="KW-1185">Reference proteome</keyword>
<evidence type="ECO:0000256" key="1">
    <source>
        <dbReference type="ARBA" id="ARBA00001933"/>
    </source>
</evidence>
<dbReference type="FunFam" id="3.90.1150.10:FF:000021">
    <property type="entry name" value="Kynurenine--oxoglutarate transaminase 3"/>
    <property type="match status" value="1"/>
</dbReference>
<evidence type="ECO:0000256" key="2">
    <source>
        <dbReference type="ARBA" id="ARBA00012751"/>
    </source>
</evidence>
<dbReference type="EMBL" id="UYRV01118369">
    <property type="protein sequence ID" value="VDN31103.1"/>
    <property type="molecule type" value="Genomic_DNA"/>
</dbReference>
<sequence length="229" mass="26156">MIRFATLPGMYERTISIGSAGKAFSITGWKVGWSIAPKEILNPLKMVHQNCSYTCSTPTQEAVAVAFEKELELNCSFTCSTPTQEAVAVAFEKEFELFSIHPEQSYLLTELPNELREKCDRLYKMLSEAGFDPIRPDAGYFMIAHFGTIDGPFRYDASGDEPLDFRFVRWLCKEMKLATIPVSAFYDKENRVGNEDTVRFCFLKTDDTLQAVHEMLKNLRRACRAFPHF</sequence>
<keyword evidence="4" id="KW-0808">Transferase</keyword>
<accession>A0A3P7N3D0</accession>
<dbReference type="Gene3D" id="3.90.1150.10">
    <property type="entry name" value="Aspartate Aminotransferase, domain 1"/>
    <property type="match status" value="1"/>
</dbReference>
<dbReference type="UniPathway" id="UPA00334">
    <property type="reaction ID" value="UER00726"/>
</dbReference>
<dbReference type="InterPro" id="IPR015422">
    <property type="entry name" value="PyrdxlP-dep_Trfase_small"/>
</dbReference>
<keyword evidence="5" id="KW-0663">Pyridoxal phosphate</keyword>
<protein>
    <recommendedName>
        <fullName evidence="2">kynurenine--oxoglutarate transaminase</fullName>
        <ecNumber evidence="2">2.6.1.7</ecNumber>
    </recommendedName>
</protein>
<dbReference type="EC" id="2.6.1.7" evidence="2"/>
<evidence type="ECO:0000256" key="4">
    <source>
        <dbReference type="ARBA" id="ARBA00022679"/>
    </source>
</evidence>
<keyword evidence="3" id="KW-0032">Aminotransferase</keyword>
<evidence type="ECO:0000256" key="3">
    <source>
        <dbReference type="ARBA" id="ARBA00022576"/>
    </source>
</evidence>
<dbReference type="Gene3D" id="3.40.640.10">
    <property type="entry name" value="Type I PLP-dependent aspartate aminotransferase-like (Major domain)"/>
    <property type="match status" value="1"/>
</dbReference>
<proteinExistence type="predicted"/>
<evidence type="ECO:0000256" key="6">
    <source>
        <dbReference type="ARBA" id="ARBA00024016"/>
    </source>
</evidence>
<dbReference type="InterPro" id="IPR051326">
    <property type="entry name" value="Kynurenine-oxoglutarate_AT"/>
</dbReference>
<feature type="domain" description="Aminotransferase class I/classII large" evidence="7">
    <location>
        <begin position="14"/>
        <end position="72"/>
    </location>
</feature>
<dbReference type="CDD" id="cd00609">
    <property type="entry name" value="AAT_like"/>
    <property type="match status" value="1"/>
</dbReference>
<gene>
    <name evidence="8" type="ORF">CGOC_LOCUS11724</name>
</gene>
<feature type="domain" description="Aminotransferase class I/classII large" evidence="7">
    <location>
        <begin position="77"/>
        <end position="212"/>
    </location>
</feature>
<dbReference type="PANTHER" id="PTHR43807:SF20">
    <property type="entry name" value="FI04487P"/>
    <property type="match status" value="1"/>
</dbReference>
<dbReference type="AlphaFoldDB" id="A0A3P7N3D0"/>